<keyword evidence="2" id="KW-1185">Reference proteome</keyword>
<dbReference type="SUPFAM" id="SSF52047">
    <property type="entry name" value="RNI-like"/>
    <property type="match status" value="1"/>
</dbReference>
<name>A0A4Y7QAA8_9AGAM</name>
<sequence>MHVSENIPFEIWREIFQIVFATKSDISHPPSKWEWSPLNSRLNVYRCVALVSKVWRENARAVFFEDLQALTADALKGLIQCFHFDKHIATAVSRVEFSFYEFRCSMSTPRRPRKLLPPIPGEEEDEITRIRRNKEASYQPSKTTQAKHWDSWNSYIGFILKRCSSLAEVKISFSSDHSARDRPRTSMNYATLFKVPDLTIKNIIESLVSLENLREVTLIDPAPLEKYGPGMAAWERMQSLTIILHRSFEELSESSFIPPRSLKSFKFHDHSPGDIAWPLSSDLGRCTNLQYLNLGVSSLENQITVEAIAFLIRAYQNTLLELTLESVSSDRWHSRTAVEFSQVFARQPPVHFEKLRTLRFVGGYYDSSILVGVNNDALATLEFPRLDYRKHQVDETVWRKILCQRNLKGLKKLKIEKMESDVSEVVSKVCEELEIHFELSVKA</sequence>
<dbReference type="Gene3D" id="3.80.10.10">
    <property type="entry name" value="Ribonuclease Inhibitor"/>
    <property type="match status" value="1"/>
</dbReference>
<accession>A0A4Y7QAA8</accession>
<dbReference type="AlphaFoldDB" id="A0A4Y7QAA8"/>
<gene>
    <name evidence="1" type="ORF">BD410DRAFT_838118</name>
</gene>
<reference evidence="1 2" key="1">
    <citation type="submission" date="2018-06" db="EMBL/GenBank/DDBJ databases">
        <title>A transcriptomic atlas of mushroom development highlights an independent origin of complex multicellularity.</title>
        <authorList>
            <consortium name="DOE Joint Genome Institute"/>
            <person name="Krizsan K."/>
            <person name="Almasi E."/>
            <person name="Merenyi Z."/>
            <person name="Sahu N."/>
            <person name="Viragh M."/>
            <person name="Koszo T."/>
            <person name="Mondo S."/>
            <person name="Kiss B."/>
            <person name="Balint B."/>
            <person name="Kues U."/>
            <person name="Barry K."/>
            <person name="Hegedus J.C."/>
            <person name="Henrissat B."/>
            <person name="Johnson J."/>
            <person name="Lipzen A."/>
            <person name="Ohm R."/>
            <person name="Nagy I."/>
            <person name="Pangilinan J."/>
            <person name="Yan J."/>
            <person name="Xiong Y."/>
            <person name="Grigoriev I.V."/>
            <person name="Hibbett D.S."/>
            <person name="Nagy L.G."/>
        </authorList>
    </citation>
    <scope>NUCLEOTIDE SEQUENCE [LARGE SCALE GENOMIC DNA]</scope>
    <source>
        <strain evidence="1 2">SZMC22713</strain>
    </source>
</reference>
<dbReference type="VEuPathDB" id="FungiDB:BD410DRAFT_838118"/>
<organism evidence="1 2">
    <name type="scientific">Rickenella mellea</name>
    <dbReference type="NCBI Taxonomy" id="50990"/>
    <lineage>
        <taxon>Eukaryota</taxon>
        <taxon>Fungi</taxon>
        <taxon>Dikarya</taxon>
        <taxon>Basidiomycota</taxon>
        <taxon>Agaricomycotina</taxon>
        <taxon>Agaricomycetes</taxon>
        <taxon>Hymenochaetales</taxon>
        <taxon>Rickenellaceae</taxon>
        <taxon>Rickenella</taxon>
    </lineage>
</organism>
<evidence type="ECO:0000313" key="1">
    <source>
        <dbReference type="EMBL" id="TDL24603.1"/>
    </source>
</evidence>
<dbReference type="OrthoDB" id="3234033at2759"/>
<protein>
    <recommendedName>
        <fullName evidence="3">F-box domain-containing protein</fullName>
    </recommendedName>
</protein>
<proteinExistence type="predicted"/>
<evidence type="ECO:0000313" key="2">
    <source>
        <dbReference type="Proteomes" id="UP000294933"/>
    </source>
</evidence>
<dbReference type="Proteomes" id="UP000294933">
    <property type="component" value="Unassembled WGS sequence"/>
</dbReference>
<dbReference type="EMBL" id="ML170166">
    <property type="protein sequence ID" value="TDL24603.1"/>
    <property type="molecule type" value="Genomic_DNA"/>
</dbReference>
<evidence type="ECO:0008006" key="3">
    <source>
        <dbReference type="Google" id="ProtNLM"/>
    </source>
</evidence>
<dbReference type="InterPro" id="IPR032675">
    <property type="entry name" value="LRR_dom_sf"/>
</dbReference>